<organism evidence="5">
    <name type="scientific">Bifidobacterium fermentum</name>
    <dbReference type="NCBI Taxonomy" id="3059035"/>
    <lineage>
        <taxon>Bacteria</taxon>
        <taxon>Bacillati</taxon>
        <taxon>Actinomycetota</taxon>
        <taxon>Actinomycetes</taxon>
        <taxon>Bifidobacteriales</taxon>
        <taxon>Bifidobacteriaceae</taxon>
        <taxon>Bifidobacterium</taxon>
    </lineage>
</organism>
<dbReference type="InterPro" id="IPR038765">
    <property type="entry name" value="Papain-like_cys_pep_sf"/>
</dbReference>
<dbReference type="SUPFAM" id="SSF54001">
    <property type="entry name" value="Cysteine proteinases"/>
    <property type="match status" value="1"/>
</dbReference>
<dbReference type="InterPro" id="IPR007921">
    <property type="entry name" value="CHAP_dom"/>
</dbReference>
<proteinExistence type="predicted"/>
<feature type="region of interest" description="Disordered" evidence="1">
    <location>
        <begin position="1"/>
        <end position="21"/>
    </location>
</feature>
<dbReference type="Pfam" id="PF05257">
    <property type="entry name" value="CHAP"/>
    <property type="match status" value="1"/>
</dbReference>
<protein>
    <submittedName>
        <fullName evidence="5">CHAP domain-containing protein</fullName>
    </submittedName>
</protein>
<feature type="region of interest" description="Disordered" evidence="1">
    <location>
        <begin position="53"/>
        <end position="100"/>
    </location>
</feature>
<feature type="compositionally biased region" description="Low complexity" evidence="1">
    <location>
        <begin position="53"/>
        <end position="88"/>
    </location>
</feature>
<dbReference type="EMBL" id="CP129675">
    <property type="protein sequence ID" value="XDS46025.1"/>
    <property type="molecule type" value="Genomic_DNA"/>
</dbReference>
<evidence type="ECO:0000313" key="3">
    <source>
        <dbReference type="EMBL" id="XDS46025.1"/>
    </source>
</evidence>
<name>A0AB39UNC0_9BIFI</name>
<evidence type="ECO:0000313" key="5">
    <source>
        <dbReference type="EMBL" id="XDS50417.1"/>
    </source>
</evidence>
<sequence length="255" mass="27322">MSPVTRRALREATRRKTRKSQMMAGTALAALFGTAATALLTLGPNEHALVAHAAQTTSSQASSGSSAAIQESVSRSESRSALSKESVSTNAGSGSWSLSDDKVDVSQLSRSKAKNSTVANLLDADASVIPSGFNANHATGDTGNAYEFSQCTWWVYTRRHQLGLPVGSYFGNAYQWATSAKALGYWVDNTPRHVGDIVVFRQGQEDASTEYGHVAIVEKINSDGSIVTSESGEVMDGATYSRTLTNVHDYQYIHY</sequence>
<evidence type="ECO:0000313" key="4">
    <source>
        <dbReference type="EMBL" id="XDS49193.1"/>
    </source>
</evidence>
<dbReference type="AlphaFoldDB" id="A0AB39UNC0"/>
<gene>
    <name evidence="5" type="ORF">QN062_08515</name>
    <name evidence="4" type="ORF">QN216_02705</name>
    <name evidence="3" type="ORF">QN217_07740</name>
</gene>
<evidence type="ECO:0000256" key="1">
    <source>
        <dbReference type="SAM" id="MobiDB-lite"/>
    </source>
</evidence>
<evidence type="ECO:0000259" key="2">
    <source>
        <dbReference type="PROSITE" id="PS50911"/>
    </source>
</evidence>
<dbReference type="EMBL" id="CP129682">
    <property type="protein sequence ID" value="XDS49193.1"/>
    <property type="molecule type" value="Genomic_DNA"/>
</dbReference>
<feature type="domain" description="Peptidase C51" evidence="2">
    <location>
        <begin position="126"/>
        <end position="254"/>
    </location>
</feature>
<feature type="compositionally biased region" description="Polar residues" evidence="1">
    <location>
        <begin position="89"/>
        <end position="98"/>
    </location>
</feature>
<dbReference type="EMBL" id="CP129683">
    <property type="protein sequence ID" value="XDS50417.1"/>
    <property type="molecule type" value="Genomic_DNA"/>
</dbReference>
<dbReference type="KEGG" id="bfk:QN062_08515"/>
<dbReference type="Gene3D" id="3.90.1720.10">
    <property type="entry name" value="endopeptidase domain like (from Nostoc punctiforme)"/>
    <property type="match status" value="1"/>
</dbReference>
<reference evidence="5" key="1">
    <citation type="submission" date="2023-07" db="EMBL/GenBank/DDBJ databases">
        <title>Bifidobacterium aquikefiriaerophilum sp. nov. and Bifidobacterium eccum sp. nov., isolated from water kefir.</title>
        <authorList>
            <person name="Breselge S."/>
            <person name="Bellassi P."/>
            <person name="Barcenilla C."/>
            <person name="Alvarez-Ordonez A."/>
            <person name="Morelli L."/>
            <person name="Cotter P.D."/>
        </authorList>
    </citation>
    <scope>NUCLEOTIDE SEQUENCE</scope>
    <source>
        <strain evidence="5">WK012_4_13</strain>
        <strain evidence="4">WK013_4_14</strain>
        <strain evidence="3">WK048_4_13</strain>
    </source>
</reference>
<accession>A0AB39UNC0</accession>
<dbReference type="RefSeq" id="WP_369341381.1">
    <property type="nucleotide sequence ID" value="NZ_CP129675.1"/>
</dbReference>
<dbReference type="PROSITE" id="PS50911">
    <property type="entry name" value="CHAP"/>
    <property type="match status" value="1"/>
</dbReference>